<gene>
    <name evidence="2" type="ORF">GCM10023175_00780</name>
</gene>
<reference evidence="3" key="1">
    <citation type="journal article" date="2019" name="Int. J. Syst. Evol. Microbiol.">
        <title>The Global Catalogue of Microorganisms (GCM) 10K type strain sequencing project: providing services to taxonomists for standard genome sequencing and annotation.</title>
        <authorList>
            <consortium name="The Broad Institute Genomics Platform"/>
            <consortium name="The Broad Institute Genome Sequencing Center for Infectious Disease"/>
            <person name="Wu L."/>
            <person name="Ma J."/>
        </authorList>
    </citation>
    <scope>NUCLEOTIDE SEQUENCE [LARGE SCALE GENOMIC DNA]</scope>
    <source>
        <strain evidence="3">JCM 17906</strain>
    </source>
</reference>
<feature type="region of interest" description="Disordered" evidence="1">
    <location>
        <begin position="76"/>
        <end position="102"/>
    </location>
</feature>
<name>A0ABP8RCN4_9PSEU</name>
<protein>
    <submittedName>
        <fullName evidence="2">Uncharacterized protein</fullName>
    </submittedName>
</protein>
<proteinExistence type="predicted"/>
<dbReference type="EMBL" id="BAABGT010000002">
    <property type="protein sequence ID" value="GAA4535332.1"/>
    <property type="molecule type" value="Genomic_DNA"/>
</dbReference>
<sequence>MINDPLRNGWERRCPCRAVPRPRGQIILQVVDEALVRLLTEGVEDAVATCGSHIVTSTGQPEACQGRVDLVSRPSTRSFTQSADGEPQQLALASDQDGKGCVPERPSRCYFSLPSSSGS</sequence>
<organism evidence="2 3">
    <name type="scientific">Pseudonocardia xishanensis</name>
    <dbReference type="NCBI Taxonomy" id="630995"/>
    <lineage>
        <taxon>Bacteria</taxon>
        <taxon>Bacillati</taxon>
        <taxon>Actinomycetota</taxon>
        <taxon>Actinomycetes</taxon>
        <taxon>Pseudonocardiales</taxon>
        <taxon>Pseudonocardiaceae</taxon>
        <taxon>Pseudonocardia</taxon>
    </lineage>
</organism>
<evidence type="ECO:0000313" key="3">
    <source>
        <dbReference type="Proteomes" id="UP001501598"/>
    </source>
</evidence>
<keyword evidence="3" id="KW-1185">Reference proteome</keyword>
<comment type="caution">
    <text evidence="2">The sequence shown here is derived from an EMBL/GenBank/DDBJ whole genome shotgun (WGS) entry which is preliminary data.</text>
</comment>
<evidence type="ECO:0000313" key="2">
    <source>
        <dbReference type="EMBL" id="GAA4535332.1"/>
    </source>
</evidence>
<dbReference type="Proteomes" id="UP001501598">
    <property type="component" value="Unassembled WGS sequence"/>
</dbReference>
<accession>A0ABP8RCN4</accession>
<evidence type="ECO:0000256" key="1">
    <source>
        <dbReference type="SAM" id="MobiDB-lite"/>
    </source>
</evidence>